<evidence type="ECO:0000256" key="9">
    <source>
        <dbReference type="ARBA" id="ARBA00023237"/>
    </source>
</evidence>
<dbReference type="PANTHER" id="PTHR30069">
    <property type="entry name" value="TONB-DEPENDENT OUTER MEMBRANE RECEPTOR"/>
    <property type="match status" value="1"/>
</dbReference>
<comment type="similarity">
    <text evidence="10 11">Belongs to the TonB-dependent receptor family.</text>
</comment>
<dbReference type="InterPro" id="IPR012910">
    <property type="entry name" value="Plug_dom"/>
</dbReference>
<evidence type="ECO:0000256" key="1">
    <source>
        <dbReference type="ARBA" id="ARBA00004571"/>
    </source>
</evidence>
<dbReference type="Pfam" id="PF07715">
    <property type="entry name" value="Plug"/>
    <property type="match status" value="1"/>
</dbReference>
<feature type="domain" description="TonB-dependent receptor-like beta-barrel" evidence="12">
    <location>
        <begin position="305"/>
        <end position="764"/>
    </location>
</feature>
<dbReference type="InterPro" id="IPR037066">
    <property type="entry name" value="Plug_dom_sf"/>
</dbReference>
<evidence type="ECO:0000256" key="4">
    <source>
        <dbReference type="ARBA" id="ARBA00022692"/>
    </source>
</evidence>
<dbReference type="SUPFAM" id="SSF49464">
    <property type="entry name" value="Carboxypeptidase regulatory domain-like"/>
    <property type="match status" value="1"/>
</dbReference>
<sequence length="792" mass="89685">MNSFCYSTEDDNLMGLSGKVSYKNGSPVEMALVYIKKLNKSTYTDENGNFIFSDVPAGIYSVFIKTFETKGITIKVDLSEKSDHLSVVLKNDEGIALDDVIVVSKSKGKLIKEKGYAIDVVNTQEMAVQNLQSTELLNRTSGVKIRQSGGLGSHTHFNLNGLTGNSVRIFIDGIPIRNYGESFSLSSIPPAMIERIETYKGVLPAELSEDALGGGINIVLKKSIGTHLSASYSFGSFNTHQVNVDAGYRNPETNFNVDVSTFYNSTDNNYEVWGDNVYVIDPNTGKVDYVRAERFHDDYKSKGLKANIGYTSKSWADEITLGLMISDMDNDIQTGPTMDIVYGNRRSKLDSKMASLKYSKNDILLKGLSANTFTSFSHTNRKVIDTMSVMYNWLGDIIRDDEGNPINWQSNGGEAGDATLENNKEVNIANRTNISYQIHPHHKIGVHYFFNRFTRDVNDPLRPQSIQDLSDTRYLTKQIASVTYESDFLDEKLKANLFYKYYKQHVKLLDRIREDNEIKSLINKNDIDFNGYGIALSYAVSPKITLLTSAEKAVRMPGDSELLGNTSGGIEPTYDLLPENSNNFNLGFLLGTYTLNKHSFNLEANYFIRDIRDLIIRGISNSISDTYGYENLGKVKSSGFDVELKYNYDNRLFIATNFSNFNARYNLRYDENGSEYGHYGDRLRNTPYLTSNTYIEYKFNKLFKENSKFSVNYNFGYTHEFFRNWESYASTGKAYIPTQAIHDFGASYTAPNNKITLSFNAKNITDEQVFDNWAMQKPGRSFYIKLTYRPIF</sequence>
<dbReference type="PROSITE" id="PS52016">
    <property type="entry name" value="TONB_DEPENDENT_REC_3"/>
    <property type="match status" value="1"/>
</dbReference>
<name>A0ABS0WVW2_9FLAO</name>
<organism evidence="14 15">
    <name type="scientific">Aureibaculum flavum</name>
    <dbReference type="NCBI Taxonomy" id="2795986"/>
    <lineage>
        <taxon>Bacteria</taxon>
        <taxon>Pseudomonadati</taxon>
        <taxon>Bacteroidota</taxon>
        <taxon>Flavobacteriia</taxon>
        <taxon>Flavobacteriales</taxon>
        <taxon>Flavobacteriaceae</taxon>
        <taxon>Aureibaculum</taxon>
    </lineage>
</organism>
<evidence type="ECO:0000256" key="6">
    <source>
        <dbReference type="ARBA" id="ARBA00023077"/>
    </source>
</evidence>
<comment type="subcellular location">
    <subcellularLocation>
        <location evidence="1 10">Cell outer membrane</location>
        <topology evidence="1 10">Multi-pass membrane protein</topology>
    </subcellularLocation>
</comment>
<dbReference type="InterPro" id="IPR036942">
    <property type="entry name" value="Beta-barrel_TonB_sf"/>
</dbReference>
<keyword evidence="9 10" id="KW-0998">Cell outer membrane</keyword>
<keyword evidence="3 10" id="KW-1134">Transmembrane beta strand</keyword>
<comment type="caution">
    <text evidence="14">The sequence shown here is derived from an EMBL/GenBank/DDBJ whole genome shotgun (WGS) entry which is preliminary data.</text>
</comment>
<evidence type="ECO:0000313" key="15">
    <source>
        <dbReference type="Proteomes" id="UP000623301"/>
    </source>
</evidence>
<keyword evidence="7 10" id="KW-0472">Membrane</keyword>
<evidence type="ECO:0000256" key="2">
    <source>
        <dbReference type="ARBA" id="ARBA00022448"/>
    </source>
</evidence>
<evidence type="ECO:0000256" key="11">
    <source>
        <dbReference type="RuleBase" id="RU003357"/>
    </source>
</evidence>
<dbReference type="Gene3D" id="2.60.40.1120">
    <property type="entry name" value="Carboxypeptidase-like, regulatory domain"/>
    <property type="match status" value="1"/>
</dbReference>
<evidence type="ECO:0000256" key="5">
    <source>
        <dbReference type="ARBA" id="ARBA00022729"/>
    </source>
</evidence>
<keyword evidence="2 10" id="KW-0813">Transport</keyword>
<dbReference type="InterPro" id="IPR039426">
    <property type="entry name" value="TonB-dep_rcpt-like"/>
</dbReference>
<protein>
    <submittedName>
        <fullName evidence="14">TonB-dependent receptor</fullName>
    </submittedName>
</protein>
<dbReference type="Gene3D" id="2.40.170.20">
    <property type="entry name" value="TonB-dependent receptor, beta-barrel domain"/>
    <property type="match status" value="1"/>
</dbReference>
<evidence type="ECO:0000256" key="10">
    <source>
        <dbReference type="PROSITE-ProRule" id="PRU01360"/>
    </source>
</evidence>
<proteinExistence type="inferred from homology"/>
<accession>A0ABS0WVW2</accession>
<gene>
    <name evidence="14" type="ORF">JBL43_17985</name>
</gene>
<feature type="domain" description="TonB-dependent receptor plug" evidence="13">
    <location>
        <begin position="114"/>
        <end position="214"/>
    </location>
</feature>
<dbReference type="Proteomes" id="UP000623301">
    <property type="component" value="Unassembled WGS sequence"/>
</dbReference>
<keyword evidence="8 14" id="KW-0675">Receptor</keyword>
<evidence type="ECO:0000256" key="7">
    <source>
        <dbReference type="ARBA" id="ARBA00023136"/>
    </source>
</evidence>
<evidence type="ECO:0000259" key="13">
    <source>
        <dbReference type="Pfam" id="PF07715"/>
    </source>
</evidence>
<dbReference type="Gene3D" id="2.170.130.10">
    <property type="entry name" value="TonB-dependent receptor, plug domain"/>
    <property type="match status" value="1"/>
</dbReference>
<keyword evidence="6 11" id="KW-0798">TonB box</keyword>
<dbReference type="Pfam" id="PF13715">
    <property type="entry name" value="CarbopepD_reg_2"/>
    <property type="match status" value="1"/>
</dbReference>
<evidence type="ECO:0000313" key="14">
    <source>
        <dbReference type="EMBL" id="MBJ2176146.1"/>
    </source>
</evidence>
<keyword evidence="4 10" id="KW-0812">Transmembrane</keyword>
<reference evidence="14 15" key="1">
    <citation type="submission" date="2020-12" db="EMBL/GenBank/DDBJ databases">
        <title>Aureibaculum luteum sp. nov. and Aureibaculum flavum sp. nov., novel members of the family Flavobacteriaceae isolated from Antarctic intertidal sediments.</title>
        <authorList>
            <person name="He X."/>
            <person name="Zhang X."/>
        </authorList>
    </citation>
    <scope>NUCLEOTIDE SEQUENCE [LARGE SCALE GENOMIC DNA]</scope>
    <source>
        <strain evidence="14 15">A20</strain>
    </source>
</reference>
<dbReference type="SUPFAM" id="SSF56935">
    <property type="entry name" value="Porins"/>
    <property type="match status" value="1"/>
</dbReference>
<dbReference type="InterPro" id="IPR000531">
    <property type="entry name" value="Beta-barrel_TonB"/>
</dbReference>
<evidence type="ECO:0000256" key="3">
    <source>
        <dbReference type="ARBA" id="ARBA00022452"/>
    </source>
</evidence>
<keyword evidence="5" id="KW-0732">Signal</keyword>
<evidence type="ECO:0000256" key="8">
    <source>
        <dbReference type="ARBA" id="ARBA00023170"/>
    </source>
</evidence>
<dbReference type="RefSeq" id="WP_198842774.1">
    <property type="nucleotide sequence ID" value="NZ_JAEHFJ010000012.1"/>
</dbReference>
<dbReference type="EMBL" id="JAEHFJ010000012">
    <property type="protein sequence ID" value="MBJ2176146.1"/>
    <property type="molecule type" value="Genomic_DNA"/>
</dbReference>
<dbReference type="PANTHER" id="PTHR30069:SF29">
    <property type="entry name" value="HEMOGLOBIN AND HEMOGLOBIN-HAPTOGLOBIN-BINDING PROTEIN 1-RELATED"/>
    <property type="match status" value="1"/>
</dbReference>
<keyword evidence="15" id="KW-1185">Reference proteome</keyword>
<dbReference type="InterPro" id="IPR008969">
    <property type="entry name" value="CarboxyPept-like_regulatory"/>
</dbReference>
<evidence type="ECO:0000259" key="12">
    <source>
        <dbReference type="Pfam" id="PF00593"/>
    </source>
</evidence>
<dbReference type="Pfam" id="PF00593">
    <property type="entry name" value="TonB_dep_Rec_b-barrel"/>
    <property type="match status" value="1"/>
</dbReference>